<dbReference type="EMBL" id="ML210590">
    <property type="protein sequence ID" value="TFK16991.1"/>
    <property type="molecule type" value="Genomic_DNA"/>
</dbReference>
<evidence type="ECO:0000313" key="1">
    <source>
        <dbReference type="EMBL" id="TFK16991.1"/>
    </source>
</evidence>
<name>A0A5C3KAI5_COPMA</name>
<dbReference type="AlphaFoldDB" id="A0A5C3KAI5"/>
<gene>
    <name evidence="1" type="ORF">FA15DRAFT_371666</name>
</gene>
<organism evidence="1 2">
    <name type="scientific">Coprinopsis marcescibilis</name>
    <name type="common">Agaric fungus</name>
    <name type="synonym">Psathyrella marcescibilis</name>
    <dbReference type="NCBI Taxonomy" id="230819"/>
    <lineage>
        <taxon>Eukaryota</taxon>
        <taxon>Fungi</taxon>
        <taxon>Dikarya</taxon>
        <taxon>Basidiomycota</taxon>
        <taxon>Agaricomycotina</taxon>
        <taxon>Agaricomycetes</taxon>
        <taxon>Agaricomycetidae</taxon>
        <taxon>Agaricales</taxon>
        <taxon>Agaricineae</taxon>
        <taxon>Psathyrellaceae</taxon>
        <taxon>Coprinopsis</taxon>
    </lineage>
</organism>
<sequence length="50" mass="5654">MLLSALSGTIRYHYCCTHTLIVIGYGPWAIMTSLPILHIHVYSLSLENSY</sequence>
<evidence type="ECO:0000313" key="2">
    <source>
        <dbReference type="Proteomes" id="UP000307440"/>
    </source>
</evidence>
<reference evidence="1 2" key="1">
    <citation type="journal article" date="2019" name="Nat. Ecol. Evol.">
        <title>Megaphylogeny resolves global patterns of mushroom evolution.</title>
        <authorList>
            <person name="Varga T."/>
            <person name="Krizsan K."/>
            <person name="Foldi C."/>
            <person name="Dima B."/>
            <person name="Sanchez-Garcia M."/>
            <person name="Sanchez-Ramirez S."/>
            <person name="Szollosi G.J."/>
            <person name="Szarkandi J.G."/>
            <person name="Papp V."/>
            <person name="Albert L."/>
            <person name="Andreopoulos W."/>
            <person name="Angelini C."/>
            <person name="Antonin V."/>
            <person name="Barry K.W."/>
            <person name="Bougher N.L."/>
            <person name="Buchanan P."/>
            <person name="Buyck B."/>
            <person name="Bense V."/>
            <person name="Catcheside P."/>
            <person name="Chovatia M."/>
            <person name="Cooper J."/>
            <person name="Damon W."/>
            <person name="Desjardin D."/>
            <person name="Finy P."/>
            <person name="Geml J."/>
            <person name="Haridas S."/>
            <person name="Hughes K."/>
            <person name="Justo A."/>
            <person name="Karasinski D."/>
            <person name="Kautmanova I."/>
            <person name="Kiss B."/>
            <person name="Kocsube S."/>
            <person name="Kotiranta H."/>
            <person name="LaButti K.M."/>
            <person name="Lechner B.E."/>
            <person name="Liimatainen K."/>
            <person name="Lipzen A."/>
            <person name="Lukacs Z."/>
            <person name="Mihaltcheva S."/>
            <person name="Morgado L.N."/>
            <person name="Niskanen T."/>
            <person name="Noordeloos M.E."/>
            <person name="Ohm R.A."/>
            <person name="Ortiz-Santana B."/>
            <person name="Ovrebo C."/>
            <person name="Racz N."/>
            <person name="Riley R."/>
            <person name="Savchenko A."/>
            <person name="Shiryaev A."/>
            <person name="Soop K."/>
            <person name="Spirin V."/>
            <person name="Szebenyi C."/>
            <person name="Tomsovsky M."/>
            <person name="Tulloss R.E."/>
            <person name="Uehling J."/>
            <person name="Grigoriev I.V."/>
            <person name="Vagvolgyi C."/>
            <person name="Papp T."/>
            <person name="Martin F.M."/>
            <person name="Miettinen O."/>
            <person name="Hibbett D.S."/>
            <person name="Nagy L.G."/>
        </authorList>
    </citation>
    <scope>NUCLEOTIDE SEQUENCE [LARGE SCALE GENOMIC DNA]</scope>
    <source>
        <strain evidence="1 2">CBS 121175</strain>
    </source>
</reference>
<keyword evidence="2" id="KW-1185">Reference proteome</keyword>
<accession>A0A5C3KAI5</accession>
<proteinExistence type="predicted"/>
<dbReference type="Proteomes" id="UP000307440">
    <property type="component" value="Unassembled WGS sequence"/>
</dbReference>
<protein>
    <submittedName>
        <fullName evidence="1">Uncharacterized protein</fullName>
    </submittedName>
</protein>